<evidence type="ECO:0000313" key="1">
    <source>
        <dbReference type="EMBL" id="ADM42890.1"/>
    </source>
</evidence>
<dbReference type="Proteomes" id="UP000002230">
    <property type="component" value="Chromosome"/>
</dbReference>
<protein>
    <submittedName>
        <fullName evidence="1">Transcriptional regulator, AlpA like protein</fullName>
    </submittedName>
</protein>
<dbReference type="Pfam" id="PF05930">
    <property type="entry name" value="Phage_AlpA"/>
    <property type="match status" value="1"/>
</dbReference>
<dbReference type="PANTHER" id="PTHR36154:SF1">
    <property type="entry name" value="DNA-BINDING TRANSCRIPTIONAL ACTIVATOR ALPA"/>
    <property type="match status" value="1"/>
</dbReference>
<proteinExistence type="predicted"/>
<accession>A0A0H3DY28</accession>
<dbReference type="Gene3D" id="1.10.238.160">
    <property type="match status" value="1"/>
</dbReference>
<dbReference type="InterPro" id="IPR052931">
    <property type="entry name" value="Prophage_regulatory_activator"/>
</dbReference>
<dbReference type="KEGG" id="etd:ETAF_2788"/>
<dbReference type="InterPro" id="IPR010260">
    <property type="entry name" value="AlpA"/>
</dbReference>
<keyword evidence="2" id="KW-1185">Reference proteome</keyword>
<sequence length="71" mass="8007">MNTTDTTNQSLIRLPEVLKRTGFGKAWIYRLISEGRFPAPVKIGVRAVAFVESEVDEWIQSVIETSRNNVA</sequence>
<dbReference type="HOGENOM" id="CLU_140176_15_1_6"/>
<name>A0A0H3DY28_EDWTF</name>
<dbReference type="EMBL" id="CP002154">
    <property type="protein sequence ID" value="ADM42890.1"/>
    <property type="molecule type" value="Genomic_DNA"/>
</dbReference>
<gene>
    <name evidence="1" type="ordered locus">ETAF_2788</name>
</gene>
<dbReference type="PANTHER" id="PTHR36154">
    <property type="entry name" value="DNA-BINDING TRANSCRIPTIONAL ACTIVATOR ALPA"/>
    <property type="match status" value="1"/>
</dbReference>
<evidence type="ECO:0000313" key="2">
    <source>
        <dbReference type="Proteomes" id="UP000002230"/>
    </source>
</evidence>
<reference evidence="1 2" key="2">
    <citation type="journal article" date="2011" name="BMC Immunol.">
        <title>Comparison of static immersion and intravenous injection systems for exposure of zebrafish embryos to the natural pathogen Edwardsiella tarda.</title>
        <authorList>
            <person name="van Soest J.J."/>
            <person name="Stockhammer O.W."/>
            <person name="Ordas A."/>
            <person name="Bloemberg G.V."/>
            <person name="Spaink H.P."/>
            <person name="Meijer A.H."/>
        </authorList>
    </citation>
    <scope>NUCLEOTIDE SEQUENCE [LARGE SCALE GENOMIC DNA]</scope>
    <source>
        <strain evidence="1 2">FL6-60</strain>
    </source>
</reference>
<dbReference type="PATRIC" id="fig|718251.5.peg.2906"/>
<dbReference type="AlphaFoldDB" id="A0A0H3DY28"/>
<reference evidence="2" key="1">
    <citation type="submission" date="2010-08" db="EMBL/GenBank/DDBJ databases">
        <title>Genome comparisons of Edwardsiella bacteria analysed using deep sequencing technology.</title>
        <authorList>
            <person name="van Soest J.J."/>
            <person name="Henkel C.V."/>
            <person name="Jansen H.J."/>
            <person name="van den Hondel C.A.M.J.J."/>
            <person name="Bloemberg G.V."/>
            <person name="Meijer A.H."/>
            <person name="Spaink H.P."/>
        </authorList>
    </citation>
    <scope>NUCLEOTIDE SEQUENCE [LARGE SCALE GENOMIC DNA]</scope>
    <source>
        <strain evidence="2">FL6-60</strain>
    </source>
</reference>
<organism evidence="1 2">
    <name type="scientific">Edwardsiella tarda (strain FL6-60)</name>
    <dbReference type="NCBI Taxonomy" id="718251"/>
    <lineage>
        <taxon>Bacteria</taxon>
        <taxon>Pseudomonadati</taxon>
        <taxon>Pseudomonadota</taxon>
        <taxon>Gammaproteobacteria</taxon>
        <taxon>Enterobacterales</taxon>
        <taxon>Hafniaceae</taxon>
        <taxon>Edwardsiella</taxon>
    </lineage>
</organism>